<dbReference type="PANTHER" id="PTHR33074:SF85">
    <property type="entry name" value="DUF1618 DOMAIN-CONTAINING PROTEIN"/>
    <property type="match status" value="1"/>
</dbReference>
<evidence type="ECO:0000313" key="1">
    <source>
        <dbReference type="EnsemblPlants" id="EMT14004"/>
    </source>
</evidence>
<name>R7W8L6_AEGTA</name>
<protein>
    <submittedName>
        <fullName evidence="1">Uncharacterized protein</fullName>
    </submittedName>
</protein>
<dbReference type="Pfam" id="PF07762">
    <property type="entry name" value="DUF1618"/>
    <property type="match status" value="1"/>
</dbReference>
<proteinExistence type="predicted"/>
<accession>R7W8L6</accession>
<dbReference type="PANTHER" id="PTHR33074">
    <property type="entry name" value="EXPRESSED PROTEIN-RELATED"/>
    <property type="match status" value="1"/>
</dbReference>
<reference evidence="1" key="1">
    <citation type="submission" date="2015-06" db="UniProtKB">
        <authorList>
            <consortium name="EnsemblPlants"/>
        </authorList>
    </citation>
    <scope>IDENTIFICATION</scope>
</reference>
<dbReference type="AlphaFoldDB" id="R7W8L6"/>
<dbReference type="InterPro" id="IPR011676">
    <property type="entry name" value="DUF1618"/>
</dbReference>
<organism evidence="1">
    <name type="scientific">Aegilops tauschii</name>
    <name type="common">Tausch's goatgrass</name>
    <name type="synonym">Aegilops squarrosa</name>
    <dbReference type="NCBI Taxonomy" id="37682"/>
    <lineage>
        <taxon>Eukaryota</taxon>
        <taxon>Viridiplantae</taxon>
        <taxon>Streptophyta</taxon>
        <taxon>Embryophyta</taxon>
        <taxon>Tracheophyta</taxon>
        <taxon>Spermatophyta</taxon>
        <taxon>Magnoliopsida</taxon>
        <taxon>Liliopsida</taxon>
        <taxon>Poales</taxon>
        <taxon>Poaceae</taxon>
        <taxon>BOP clade</taxon>
        <taxon>Pooideae</taxon>
        <taxon>Triticodae</taxon>
        <taxon>Triticeae</taxon>
        <taxon>Triticinae</taxon>
        <taxon>Aegilops</taxon>
    </lineage>
</organism>
<dbReference type="EnsemblPlants" id="EMT14004">
    <property type="protein sequence ID" value="EMT14004"/>
    <property type="gene ID" value="F775_13726"/>
</dbReference>
<sequence>MSNVPAAISGCGHRRPCVLIDTQSDLDHRPNATTAEAVTSEGRAIEVSFELADPPRVPRCFVHCPGLRKNSFGSDPRILSSTDSFVLIVVPFACNAQRRDPSSYYDSSDLFVYRAGPGSPSLHLIPRPYPRHVDFNMVAVIPLRRHGASYHWHYAVVIPVRHYADGASSDRYVVHTYRSDSLAWRTNTARISKDAETDHDKLMRHECTRVMSAGGGLVGLVDLWWGVLLCNVLDKDPVLRLIQWPVPLPRNLLSGSRDIDTISARPFRDVAFNNGVIRFVELKFHHCCRCSCNNGGGFFRGWTATTWSRRICSKDWHNGFTVDMANISGLLLPKVLKEKTLTWNKVLSASPTLSLSEDDVVYIMAKLNVQDEVAWVLAINTREGKLERVAQCSAKRMGIGLDLTYVSWIV</sequence>